<feature type="domain" description="Laminin EGF-like" evidence="16">
    <location>
        <begin position="550"/>
        <end position="597"/>
    </location>
</feature>
<feature type="disulfide bond" evidence="13">
    <location>
        <begin position="818"/>
        <end position="827"/>
    </location>
</feature>
<dbReference type="GO" id="GO:0005201">
    <property type="term" value="F:extracellular matrix structural constituent"/>
    <property type="evidence" value="ECO:0007669"/>
    <property type="project" value="TreeGrafter"/>
</dbReference>
<keyword evidence="8 14" id="KW-0175">Coiled coil</keyword>
<dbReference type="Gene3D" id="2.60.120.200">
    <property type="match status" value="5"/>
</dbReference>
<feature type="disulfide bond" evidence="13">
    <location>
        <begin position="745"/>
        <end position="762"/>
    </location>
</feature>
<dbReference type="Pfam" id="PF06009">
    <property type="entry name" value="Laminin_II"/>
    <property type="match status" value="1"/>
</dbReference>
<dbReference type="PROSITE" id="PS50025">
    <property type="entry name" value="LAM_G_DOMAIN"/>
    <property type="match status" value="5"/>
</dbReference>
<dbReference type="InterPro" id="IPR009254">
    <property type="entry name" value="Laminin_aI"/>
</dbReference>
<dbReference type="EMBL" id="BMAT01002950">
    <property type="protein sequence ID" value="GFS17149.1"/>
    <property type="molecule type" value="Genomic_DNA"/>
</dbReference>
<dbReference type="FunFam" id="2.10.25.10:FF:000082">
    <property type="entry name" value="Laminin subunit alpha 1"/>
    <property type="match status" value="1"/>
</dbReference>
<keyword evidence="7" id="KW-0130">Cell adhesion</keyword>
<dbReference type="CDD" id="cd00110">
    <property type="entry name" value="LamG"/>
    <property type="match status" value="5"/>
</dbReference>
<dbReference type="SMART" id="SM00181">
    <property type="entry name" value="EGF"/>
    <property type="match status" value="6"/>
</dbReference>
<feature type="disulfide bond" evidence="12">
    <location>
        <begin position="2033"/>
        <end position="2060"/>
    </location>
</feature>
<evidence type="ECO:0000256" key="1">
    <source>
        <dbReference type="ARBA" id="ARBA00004302"/>
    </source>
</evidence>
<keyword evidence="6" id="KW-0084">Basement membrane</keyword>
<dbReference type="InterPro" id="IPR000742">
    <property type="entry name" value="EGF"/>
</dbReference>
<dbReference type="SMART" id="SM00282">
    <property type="entry name" value="LamG"/>
    <property type="match status" value="5"/>
</dbReference>
<evidence type="ECO:0000256" key="14">
    <source>
        <dbReference type="SAM" id="Coils"/>
    </source>
</evidence>
<feature type="disulfide bond" evidence="13">
    <location>
        <begin position="764"/>
        <end position="773"/>
    </location>
</feature>
<feature type="domain" description="Laminin G" evidence="15">
    <location>
        <begin position="1690"/>
        <end position="1870"/>
    </location>
</feature>
<evidence type="ECO:0000256" key="7">
    <source>
        <dbReference type="ARBA" id="ARBA00022889"/>
    </source>
</evidence>
<dbReference type="InterPro" id="IPR050440">
    <property type="entry name" value="Laminin/Netrin_ECM"/>
</dbReference>
<dbReference type="GO" id="GO:0007411">
    <property type="term" value="P:axon guidance"/>
    <property type="evidence" value="ECO:0007669"/>
    <property type="project" value="TreeGrafter"/>
</dbReference>
<dbReference type="InterPro" id="IPR008211">
    <property type="entry name" value="Laminin_N"/>
</dbReference>
<feature type="coiled-coil region" evidence="14">
    <location>
        <begin position="1421"/>
        <end position="1455"/>
    </location>
</feature>
<dbReference type="SMART" id="SM00180">
    <property type="entry name" value="EGF_Lam"/>
    <property type="match status" value="10"/>
</dbReference>
<feature type="disulfide bond" evidence="12">
    <location>
        <begin position="2213"/>
        <end position="2240"/>
    </location>
</feature>
<feature type="domain" description="Laminin N-terminal" evidence="18">
    <location>
        <begin position="1"/>
        <end position="85"/>
    </location>
</feature>
<keyword evidence="9 13" id="KW-1015">Disulfide bond</keyword>
<evidence type="ECO:0000256" key="13">
    <source>
        <dbReference type="PROSITE-ProRule" id="PRU00460"/>
    </source>
</evidence>
<dbReference type="PROSITE" id="PS50027">
    <property type="entry name" value="EGF_LAM_2"/>
    <property type="match status" value="6"/>
</dbReference>
<feature type="disulfide bond" evidence="13">
    <location>
        <begin position="743"/>
        <end position="755"/>
    </location>
</feature>
<dbReference type="PANTHER" id="PTHR10574">
    <property type="entry name" value="NETRIN/LAMININ-RELATED"/>
    <property type="match status" value="1"/>
</dbReference>
<dbReference type="Gene3D" id="2.60.120.260">
    <property type="entry name" value="Galactose-binding domain-like"/>
    <property type="match status" value="1"/>
</dbReference>
<keyword evidence="20" id="KW-1185">Reference proteome</keyword>
<organism evidence="19 20">
    <name type="scientific">Elysia marginata</name>
    <dbReference type="NCBI Taxonomy" id="1093978"/>
    <lineage>
        <taxon>Eukaryota</taxon>
        <taxon>Metazoa</taxon>
        <taxon>Spiralia</taxon>
        <taxon>Lophotrochozoa</taxon>
        <taxon>Mollusca</taxon>
        <taxon>Gastropoda</taxon>
        <taxon>Heterobranchia</taxon>
        <taxon>Euthyneura</taxon>
        <taxon>Panpulmonata</taxon>
        <taxon>Sacoglossa</taxon>
        <taxon>Placobranchoidea</taxon>
        <taxon>Plakobranchidae</taxon>
        <taxon>Elysia</taxon>
    </lineage>
</organism>
<dbReference type="PROSITE" id="PS51115">
    <property type="entry name" value="LAMININ_IVA"/>
    <property type="match status" value="2"/>
</dbReference>
<comment type="caution">
    <text evidence="19">The sequence shown here is derived from an EMBL/GenBank/DDBJ whole genome shotgun (WGS) entry which is preliminary data.</text>
</comment>
<dbReference type="SMART" id="SM00281">
    <property type="entry name" value="LamB"/>
    <property type="match status" value="2"/>
</dbReference>
<dbReference type="PANTHER" id="PTHR10574:SF436">
    <property type="entry name" value="LAMININ SUBUNIT ALPHA-2"/>
    <property type="match status" value="1"/>
</dbReference>
<evidence type="ECO:0000256" key="11">
    <source>
        <dbReference type="ARBA" id="ARBA00023292"/>
    </source>
</evidence>
<dbReference type="FunFam" id="2.10.25.10:FF:000074">
    <property type="entry name" value="Laminin subunit alpha"/>
    <property type="match status" value="1"/>
</dbReference>
<dbReference type="PRINTS" id="PR00011">
    <property type="entry name" value="EGFLAMININ"/>
</dbReference>
<dbReference type="InterPro" id="IPR000034">
    <property type="entry name" value="Laminin_IV"/>
</dbReference>
<evidence type="ECO:0000259" key="18">
    <source>
        <dbReference type="PROSITE" id="PS51117"/>
    </source>
</evidence>
<feature type="domain" description="Laminin EGF-like" evidence="16">
    <location>
        <begin position="648"/>
        <end position="695"/>
    </location>
</feature>
<dbReference type="Pfam" id="PF00053">
    <property type="entry name" value="EGF_laminin"/>
    <property type="match status" value="10"/>
</dbReference>
<feature type="domain" description="Laminin IV type A" evidence="17">
    <location>
        <begin position="859"/>
        <end position="1053"/>
    </location>
</feature>
<dbReference type="PROSITE" id="PS01248">
    <property type="entry name" value="EGF_LAM_1"/>
    <property type="match status" value="4"/>
</dbReference>
<feature type="domain" description="Laminin G" evidence="15">
    <location>
        <begin position="1883"/>
        <end position="2060"/>
    </location>
</feature>
<feature type="domain" description="Laminin EGF-like" evidence="16">
    <location>
        <begin position="598"/>
        <end position="647"/>
    </location>
</feature>
<dbReference type="FunFam" id="2.10.25.10:FF:000105">
    <property type="entry name" value="laminin subunit gamma-1"/>
    <property type="match status" value="1"/>
</dbReference>
<feature type="non-terminal residue" evidence="19">
    <location>
        <position position="1"/>
    </location>
</feature>
<dbReference type="Proteomes" id="UP000762676">
    <property type="component" value="Unassembled WGS sequence"/>
</dbReference>
<dbReference type="GO" id="GO:0005102">
    <property type="term" value="F:signaling receptor binding"/>
    <property type="evidence" value="ECO:0007669"/>
    <property type="project" value="InterPro"/>
</dbReference>
<dbReference type="SUPFAM" id="SSF58104">
    <property type="entry name" value="Methyl-accepting chemotaxis protein (MCP) signaling domain"/>
    <property type="match status" value="1"/>
</dbReference>
<dbReference type="SUPFAM" id="SSF49899">
    <property type="entry name" value="Concanavalin A-like lectins/glucanases"/>
    <property type="match status" value="5"/>
</dbReference>
<dbReference type="Gene3D" id="2.10.25.10">
    <property type="entry name" value="Laminin"/>
    <property type="match status" value="6"/>
</dbReference>
<dbReference type="GO" id="GO:0007155">
    <property type="term" value="P:cell adhesion"/>
    <property type="evidence" value="ECO:0007669"/>
    <property type="project" value="UniProtKB-KW"/>
</dbReference>
<feature type="disulfide bond" evidence="13">
    <location>
        <begin position="650"/>
        <end position="667"/>
    </location>
</feature>
<dbReference type="FunFam" id="2.10.25.10:FF:000069">
    <property type="entry name" value="Laminin subunit alpha 1"/>
    <property type="match status" value="1"/>
</dbReference>
<evidence type="ECO:0000256" key="9">
    <source>
        <dbReference type="ARBA" id="ARBA00023157"/>
    </source>
</evidence>
<evidence type="ECO:0000256" key="4">
    <source>
        <dbReference type="ARBA" id="ARBA00022729"/>
    </source>
</evidence>
<dbReference type="Pfam" id="PF02210">
    <property type="entry name" value="Laminin_G_2"/>
    <property type="match status" value="2"/>
</dbReference>
<evidence type="ECO:0000256" key="2">
    <source>
        <dbReference type="ARBA" id="ARBA00022525"/>
    </source>
</evidence>
<proteinExistence type="predicted"/>
<feature type="coiled-coil region" evidence="14">
    <location>
        <begin position="1334"/>
        <end position="1388"/>
    </location>
</feature>
<feature type="disulfide bond" evidence="13">
    <location>
        <begin position="552"/>
        <end position="569"/>
    </location>
</feature>
<keyword evidence="2" id="KW-0964">Secreted</keyword>
<feature type="domain" description="Laminin G" evidence="15">
    <location>
        <begin position="2067"/>
        <end position="2240"/>
    </location>
</feature>
<dbReference type="Pfam" id="PF06008">
    <property type="entry name" value="Laminin_I"/>
    <property type="match status" value="1"/>
</dbReference>
<keyword evidence="3" id="KW-0272">Extracellular matrix</keyword>
<dbReference type="GO" id="GO:0030334">
    <property type="term" value="P:regulation of cell migration"/>
    <property type="evidence" value="ECO:0007669"/>
    <property type="project" value="InterPro"/>
</dbReference>
<feature type="domain" description="Laminin EGF-like" evidence="16">
    <location>
        <begin position="789"/>
        <end position="847"/>
    </location>
</feature>
<evidence type="ECO:0000259" key="16">
    <source>
        <dbReference type="PROSITE" id="PS50027"/>
    </source>
</evidence>
<dbReference type="SUPFAM" id="SSF57196">
    <property type="entry name" value="EGF/Laminin"/>
    <property type="match status" value="7"/>
</dbReference>
<feature type="domain" description="Laminin G" evidence="15">
    <location>
        <begin position="2472"/>
        <end position="2651"/>
    </location>
</feature>
<keyword evidence="4" id="KW-0732">Signal</keyword>
<dbReference type="Pfam" id="PF00054">
    <property type="entry name" value="Laminin_G_1"/>
    <property type="match status" value="3"/>
</dbReference>
<dbReference type="PROSITE" id="PS51117">
    <property type="entry name" value="LAMININ_NTER"/>
    <property type="match status" value="1"/>
</dbReference>
<dbReference type="GO" id="GO:0045995">
    <property type="term" value="P:regulation of embryonic development"/>
    <property type="evidence" value="ECO:0007669"/>
    <property type="project" value="InterPro"/>
</dbReference>
<evidence type="ECO:0000256" key="12">
    <source>
        <dbReference type="PROSITE-ProRule" id="PRU00122"/>
    </source>
</evidence>
<feature type="domain" description="Laminin EGF-like" evidence="16">
    <location>
        <begin position="743"/>
        <end position="788"/>
    </location>
</feature>
<sequence>PAISPVTVTSRNTIFPQIFVSLINERPGAYRPSKTLLEFTSARYIRMRFQKIRTLLGDLMDPDIIDDSVTKRYFYSIKDISIGGQCICYGHASFCRRHHSMRDRLQCQCEDNTMGDNCELCKPLYNQKPWQVRGSNNGGCEECNCHNKADECVYNATVEARRLSLNKDGMYDGGGVCLNCREFTTGINCEKCLPGYFRPMGMTQDMRFPCRPCNCMKGPSSTADCVQDDSLLGQGLRPGDCLCREGYSGRSCDSCAEGYYGYPNCRQCRCDVAGSVDPDNCYRQCVCKENVAGSRCDVCKEGHFNLDFGNSVGCTKCFCFGVSSVCESVGWGLAKVHNMGGWILSHLEPGGLTLLPRQFDGWLEAKVLLLEDERNDPRSYSVNNIHYWVAPMSYLGNRLSSYGGYLNLTLRYRLDNQMSNRYYLREPNFVLQGSNMTITADTRRLRDNTEHELQIHLHEGSWRHLEDRRPVTRAEMMTLLYNLERLLIRASHHTAQDTVYIKDVYLDTASPMVMDGSSLKTVEQCRCPLGYAGLSCERGYGNVEKGCERCNCNRIGSESLTCASDTGQCKCKPGVGGLSCSQCRVGYYDFSRSGCKDCGCYKLGTSNVISCDPFTGICLCKPGVTGKICEKCMPNHFGLDSGRGCSPCNCDIKGSENSRCDETTGKCVCKPGVGGRKCDRCLNGYFGFSDTGCQVCEPCEEPGHRCDPDTGTCSCPINTEGPTCQVCITEAWGYDKDGGCKLCNCSSEGSVSQQCDLDTGTCVCHDGFHGYSCDRCLAGFHSFPKCQECACNHAGSLSDTCPENAEYCECNIMGQCYCKRNVEGQRCERCKPRTFNLDRENPYGCTECYCFLRAQSCTQAPYVWTKVNIPSFSASFFTAPEEADSVVEKFGRLVIQSEYTYVYPDQRARPLYWHLYLDEMDTDMVLSYNGRLEFNHYFEGHTPISRDSESAAPLVILIGNGIELHYVRSNLEPGLFQEISVIFHERFWHFDGQTEPVERRFLMIALQNVTAILVRASQDGNATYALIEEVSIQRAVPERPGVNSTQRAHGVEICDCPKRYSGESCQNPGQGYYRVPPTDSDINLSSPETTIGDVRPCRLACTTRQDVTASNVLRVIMVFLREAPLMTAGPVVVLCLIPPTTCYTGCTGVLLSDLANLTVPLLKFDPSGIVYPWDDLSNIQTQVKGLKSKLALVELAGGAKVKNLTTEVKFLNTAAESLINRLDTVGAKACEMEDEATTFLKNVTNVKKDVNATYENIKDTVDYIKNLTDSLQGDYQGVDMNAALEAAKKILAEIEAKNFTRQDKAIFAENVAAEMLAERIENLKKMNIDTSSTQDRLNELMRRLNDVLDRSQAANDTAEDALDKIEKLKKLLDILDDIKKRIEEMASESLGLLEEAQDLLVEADSALFTSLDRTDALTYTLDLLRGKVNKLRRAVPALEEKVEKAMNHAAMLNDRAGKLDDLYELVRNQSENAVKAAKAYESIRDAIKEARKSADQALEDAEISNEIAGVENMTDEVARLIQRSKELKTEAKTLLSQAQNLTEPLMNLQDDLDVAQADQKDNQDLFDEITDGLDLLQTNLSNRINNIFPVIEDANEKTQAAFDILKKINRTKEESQLEKLKEIPEINNDLSDTMAIAKTAADDVSKVNDLKQKVDEKMSANARKVVRISYDLEELKAKIRDARHRVNDMKLSLKADGQCFRTYRSTLKPSATNEVRFAFKPESSVSDALLVLLEQSPEEFIAADIANQKVRFSWNSGSGVASVSHEQTLEPDMWYHVMAKRIGSVGQLKVWPQDGQEELAKKVSATLGAGCSLMNLNENSIVYLAGSGNENQQIPPDISKEYFKGCMGEIFLDAHRLGVYNFKSDVQDHCSSCEEVPQLLIANKVYVFNGRGFARYEITRRINPRRTKVELEFKTFYEDSKIFFIGSESNGDFLSIDLIDGHVAVRFYLGGVSAGFVQTVNTYNNNKWIKLIFHRYGLQATLIVGEESKDFQAPAGNTHLNIQDAAMYFGGLPTTLDPRKFKGLDKNEFFYGCMQKLTFYTLPPDDDTSSFVNVQESSGCRENGITTVDFRGDGYLALKSENIDLMDEKNDISLTFVTGKADAVILLARDIDGDNYYSISLIDGHLEVRMKGVGTETLSIRSQETFNDGTMHCVSLIKESRRFKLLANDQVLGSSEAIDLKFPGTDKSSLYLGGYPARNILGLAPTEEKFDGCISDVIMNGNLLSMTDATQYVRADVGRCRFTTDTTKPVVVAGDSNNKPTTPVPTTTAIAPAPLSLADPQACAQEAKAEVVEGAHSVGLSDSFHAQITKIKRRDIAKSFTFTFDFRTFYEDGLFGYLTNADKTFYLGVQLVKGILEVAYLYEGSRVSLSFDKKLNDGLWHSVHLEKAGKNLSLSYDDEPKKYRSVDARLDVKPPLHLGGPQTPEDFKANDINLVNHSVRGCIRNLTVNNNEISISDVKVIQDAGNCYKDVEPGVYFGGDAWAVYETNYIIQNGISINLEFKTTSPMGILVSVGSDDDSNIGLTLELDKGKVKFGMKNRDGEFRTESDNTNSYLFCDNQWHTVQAEIVEGQMSLKVDKGNEITTPVTGMSEAIETQSPLFIGGSKSPVDFKQPVSLSQDTFNGCLKKLVINKNVVDWYDLKNQFGVRKNACPKL</sequence>
<keyword evidence="10" id="KW-0325">Glycoprotein</keyword>
<feature type="disulfide bond" evidence="13">
    <location>
        <begin position="669"/>
        <end position="678"/>
    </location>
</feature>
<gene>
    <name evidence="19" type="ORF">ElyMa_001489600</name>
</gene>
<comment type="caution">
    <text evidence="13">Lacks conserved residue(s) required for the propagation of feature annotation.</text>
</comment>
<evidence type="ECO:0000256" key="8">
    <source>
        <dbReference type="ARBA" id="ARBA00023054"/>
    </source>
</evidence>
<comment type="subcellular location">
    <subcellularLocation>
        <location evidence="1">Secreted</location>
        <location evidence="1">Extracellular space</location>
        <location evidence="1">Extracellular matrix</location>
        <location evidence="1">Basement membrane</location>
    </subcellularLocation>
</comment>
<evidence type="ECO:0000256" key="3">
    <source>
        <dbReference type="ARBA" id="ARBA00022530"/>
    </source>
</evidence>
<accession>A0AAV4J308</accession>
<evidence type="ECO:0000256" key="5">
    <source>
        <dbReference type="ARBA" id="ARBA00022737"/>
    </source>
</evidence>
<dbReference type="GO" id="GO:0009887">
    <property type="term" value="P:animal organ morphogenesis"/>
    <property type="evidence" value="ECO:0007669"/>
    <property type="project" value="TreeGrafter"/>
</dbReference>
<keyword evidence="5" id="KW-0677">Repeat</keyword>
<protein>
    <submittedName>
        <fullName evidence="19">Laminin subunit alpha-1</fullName>
    </submittedName>
</protein>
<reference evidence="19 20" key="1">
    <citation type="journal article" date="2021" name="Elife">
        <title>Chloroplast acquisition without the gene transfer in kleptoplastic sea slugs, Plakobranchus ocellatus.</title>
        <authorList>
            <person name="Maeda T."/>
            <person name="Takahashi S."/>
            <person name="Yoshida T."/>
            <person name="Shimamura S."/>
            <person name="Takaki Y."/>
            <person name="Nagai Y."/>
            <person name="Toyoda A."/>
            <person name="Suzuki Y."/>
            <person name="Arimoto A."/>
            <person name="Ishii H."/>
            <person name="Satoh N."/>
            <person name="Nishiyama T."/>
            <person name="Hasebe M."/>
            <person name="Maruyama T."/>
            <person name="Minagawa J."/>
            <person name="Obokata J."/>
            <person name="Shigenobu S."/>
        </authorList>
    </citation>
    <scope>NUCLEOTIDE SEQUENCE [LARGE SCALE GENOMIC DNA]</scope>
</reference>
<feature type="disulfide bond" evidence="13">
    <location>
        <begin position="571"/>
        <end position="580"/>
    </location>
</feature>
<feature type="disulfide bond" evidence="12">
    <location>
        <begin position="2624"/>
        <end position="2651"/>
    </location>
</feature>
<feature type="domain" description="Laminin EGF-like" evidence="16">
    <location>
        <begin position="268"/>
        <end position="316"/>
    </location>
</feature>
<feature type="domain" description="Laminin IV type A" evidence="17">
    <location>
        <begin position="337"/>
        <end position="524"/>
    </location>
</feature>
<dbReference type="InterPro" id="IPR001791">
    <property type="entry name" value="Laminin_G"/>
</dbReference>
<dbReference type="GO" id="GO:0009888">
    <property type="term" value="P:tissue development"/>
    <property type="evidence" value="ECO:0007669"/>
    <property type="project" value="TreeGrafter"/>
</dbReference>
<evidence type="ECO:0000259" key="17">
    <source>
        <dbReference type="PROSITE" id="PS51115"/>
    </source>
</evidence>
<feature type="coiled-coil region" evidence="14">
    <location>
        <begin position="1480"/>
        <end position="1537"/>
    </location>
</feature>
<evidence type="ECO:0000256" key="6">
    <source>
        <dbReference type="ARBA" id="ARBA00022869"/>
    </source>
</evidence>
<evidence type="ECO:0000313" key="19">
    <source>
        <dbReference type="EMBL" id="GFS17149.1"/>
    </source>
</evidence>
<name>A0AAV4J308_9GAST</name>
<evidence type="ECO:0000259" key="15">
    <source>
        <dbReference type="PROSITE" id="PS50025"/>
    </source>
</evidence>
<dbReference type="Gene3D" id="2.170.300.10">
    <property type="entry name" value="Tie2 ligand-binding domain superfamily"/>
    <property type="match status" value="2"/>
</dbReference>
<dbReference type="GO" id="GO:0005604">
    <property type="term" value="C:basement membrane"/>
    <property type="evidence" value="ECO:0007669"/>
    <property type="project" value="UniProtKB-SubCell"/>
</dbReference>
<feature type="disulfide bond" evidence="13">
    <location>
        <begin position="620"/>
        <end position="629"/>
    </location>
</feature>
<feature type="disulfide bond" evidence="13">
    <location>
        <begin position="648"/>
        <end position="660"/>
    </location>
</feature>
<dbReference type="CDD" id="cd00055">
    <property type="entry name" value="EGF_Lam"/>
    <property type="match status" value="10"/>
</dbReference>
<feature type="disulfide bond" evidence="13">
    <location>
        <begin position="550"/>
        <end position="562"/>
    </location>
</feature>
<dbReference type="InterPro" id="IPR002049">
    <property type="entry name" value="LE_dom"/>
</dbReference>
<feature type="disulfide bond" evidence="13">
    <location>
        <begin position="287"/>
        <end position="296"/>
    </location>
</feature>
<dbReference type="InterPro" id="IPR013320">
    <property type="entry name" value="ConA-like_dom_sf"/>
</dbReference>
<evidence type="ECO:0000256" key="10">
    <source>
        <dbReference type="ARBA" id="ARBA00023180"/>
    </source>
</evidence>
<feature type="domain" description="Laminin G" evidence="15">
    <location>
        <begin position="2295"/>
        <end position="2467"/>
    </location>
</feature>
<dbReference type="Pfam" id="PF00052">
    <property type="entry name" value="Laminin_B"/>
    <property type="match status" value="2"/>
</dbReference>
<dbReference type="GO" id="GO:0030155">
    <property type="term" value="P:regulation of cell adhesion"/>
    <property type="evidence" value="ECO:0007669"/>
    <property type="project" value="InterPro"/>
</dbReference>
<keyword evidence="11 13" id="KW-0424">Laminin EGF-like domain</keyword>
<evidence type="ECO:0000313" key="20">
    <source>
        <dbReference type="Proteomes" id="UP000762676"/>
    </source>
</evidence>
<dbReference type="FunFam" id="2.10.25.10:FF:000135">
    <property type="entry name" value="Laminin subunit beta 4"/>
    <property type="match status" value="1"/>
</dbReference>
<dbReference type="InterPro" id="IPR010307">
    <property type="entry name" value="Laminin_dom_II"/>
</dbReference>